<keyword evidence="6 8" id="KW-0472">Membrane</keyword>
<proteinExistence type="predicted"/>
<dbReference type="GO" id="GO:0046872">
    <property type="term" value="F:metal ion binding"/>
    <property type="evidence" value="ECO:0007669"/>
    <property type="project" value="UniProtKB-KW"/>
</dbReference>
<dbReference type="EMBL" id="LOQT01000018">
    <property type="protein sequence ID" value="OKX81234.1"/>
    <property type="molecule type" value="Genomic_DNA"/>
</dbReference>
<evidence type="ECO:0000256" key="2">
    <source>
        <dbReference type="ARBA" id="ARBA00022475"/>
    </source>
</evidence>
<dbReference type="GO" id="GO:0071555">
    <property type="term" value="P:cell wall organization"/>
    <property type="evidence" value="ECO:0007669"/>
    <property type="project" value="TreeGrafter"/>
</dbReference>
<feature type="transmembrane region" description="Helical" evidence="8">
    <location>
        <begin position="154"/>
        <end position="173"/>
    </location>
</feature>
<keyword evidence="7" id="KW-0460">Magnesium</keyword>
<reference evidence="9 10" key="1">
    <citation type="submission" date="2015-12" db="EMBL/GenBank/DDBJ databases">
        <title>Genome sequence of Corynebacterium AS 1.542.</title>
        <authorList>
            <person name="Yang J."/>
            <person name="Yang S."/>
        </authorList>
    </citation>
    <scope>NUCLEOTIDE SEQUENCE [LARGE SCALE GENOMIC DNA]</scope>
    <source>
        <strain evidence="9 10">AS 1.542</strain>
    </source>
</reference>
<evidence type="ECO:0000256" key="4">
    <source>
        <dbReference type="ARBA" id="ARBA00022692"/>
    </source>
</evidence>
<comment type="subcellular location">
    <subcellularLocation>
        <location evidence="1">Cell membrane</location>
        <topology evidence="1">Multi-pass membrane protein</topology>
    </subcellularLocation>
</comment>
<evidence type="ECO:0000256" key="3">
    <source>
        <dbReference type="ARBA" id="ARBA00022679"/>
    </source>
</evidence>
<keyword evidence="7" id="KW-0479">Metal-binding</keyword>
<feature type="transmembrane region" description="Helical" evidence="8">
    <location>
        <begin position="93"/>
        <end position="110"/>
    </location>
</feature>
<feature type="transmembrane region" description="Helical" evidence="8">
    <location>
        <begin position="270"/>
        <end position="296"/>
    </location>
</feature>
<dbReference type="CDD" id="cd06853">
    <property type="entry name" value="GT_WecA_like"/>
    <property type="match status" value="1"/>
</dbReference>
<feature type="transmembrane region" description="Helical" evidence="8">
    <location>
        <begin position="13"/>
        <end position="35"/>
    </location>
</feature>
<evidence type="ECO:0000256" key="5">
    <source>
        <dbReference type="ARBA" id="ARBA00022989"/>
    </source>
</evidence>
<keyword evidence="2" id="KW-1003">Cell membrane</keyword>
<evidence type="ECO:0000256" key="1">
    <source>
        <dbReference type="ARBA" id="ARBA00004651"/>
    </source>
</evidence>
<feature type="transmembrane region" description="Helical" evidence="8">
    <location>
        <begin position="180"/>
        <end position="200"/>
    </location>
</feature>
<dbReference type="AlphaFoldDB" id="A0AB36IAE4"/>
<keyword evidence="4 8" id="KW-0812">Transmembrane</keyword>
<dbReference type="GO" id="GO:0005886">
    <property type="term" value="C:plasma membrane"/>
    <property type="evidence" value="ECO:0007669"/>
    <property type="project" value="UniProtKB-SubCell"/>
</dbReference>
<evidence type="ECO:0000256" key="8">
    <source>
        <dbReference type="SAM" id="Phobius"/>
    </source>
</evidence>
<feature type="transmembrane region" description="Helical" evidence="8">
    <location>
        <begin position="122"/>
        <end position="142"/>
    </location>
</feature>
<name>A0AB36IAE4_CORGT</name>
<feature type="transmembrane region" description="Helical" evidence="8">
    <location>
        <begin position="351"/>
        <end position="373"/>
    </location>
</feature>
<evidence type="ECO:0000256" key="7">
    <source>
        <dbReference type="PIRSR" id="PIRSR600715-1"/>
    </source>
</evidence>
<dbReference type="Proteomes" id="UP000186091">
    <property type="component" value="Unassembled WGS sequence"/>
</dbReference>
<organism evidence="9 10">
    <name type="scientific">Corynebacterium glutamicum</name>
    <name type="common">Brevibacterium saccharolyticum</name>
    <dbReference type="NCBI Taxonomy" id="1718"/>
    <lineage>
        <taxon>Bacteria</taxon>
        <taxon>Bacillati</taxon>
        <taxon>Actinomycetota</taxon>
        <taxon>Actinomycetes</taxon>
        <taxon>Mycobacteriales</taxon>
        <taxon>Corynebacteriaceae</taxon>
        <taxon>Corynebacterium</taxon>
    </lineage>
</organism>
<dbReference type="Pfam" id="PF00953">
    <property type="entry name" value="Glycos_transf_4"/>
    <property type="match status" value="1"/>
</dbReference>
<feature type="transmembrane region" description="Helical" evidence="8">
    <location>
        <begin position="242"/>
        <end position="258"/>
    </location>
</feature>
<feature type="transmembrane region" description="Helical" evidence="8">
    <location>
        <begin position="212"/>
        <end position="230"/>
    </location>
</feature>
<feature type="binding site" evidence="7">
    <location>
        <position position="171"/>
    </location>
    <ligand>
        <name>Mg(2+)</name>
        <dbReference type="ChEBI" id="CHEBI:18420"/>
    </ligand>
</feature>
<feature type="transmembrane region" description="Helical" evidence="8">
    <location>
        <begin position="56"/>
        <end position="73"/>
    </location>
</feature>
<dbReference type="PANTHER" id="PTHR22926:SF3">
    <property type="entry name" value="UNDECAPRENYL-PHOSPHATE ALPHA-N-ACETYLGLUCOSAMINYL 1-PHOSPHATE TRANSFERASE"/>
    <property type="match status" value="1"/>
</dbReference>
<dbReference type="GO" id="GO:0016780">
    <property type="term" value="F:phosphotransferase activity, for other substituted phosphate groups"/>
    <property type="evidence" value="ECO:0007669"/>
    <property type="project" value="InterPro"/>
</dbReference>
<dbReference type="GO" id="GO:0009103">
    <property type="term" value="P:lipopolysaccharide biosynthetic process"/>
    <property type="evidence" value="ECO:0007669"/>
    <property type="project" value="TreeGrafter"/>
</dbReference>
<dbReference type="RefSeq" id="WP_003854860.1">
    <property type="nucleotide sequence ID" value="NZ_JAAOYN010000001.1"/>
</dbReference>
<dbReference type="InterPro" id="IPR000715">
    <property type="entry name" value="Glycosyl_transferase_4"/>
</dbReference>
<sequence>MGVGFAGIPLRELGLVILVAAAITYLSTGIIRTVMVKSGRLNDIRERDVHVIPKPRLGGVAMFSGFLGAVFLADQLPALTRGFMPITPEMNAVIWAGFVIVVVGALDDLFDLDAITKLVGQVIGAVTMSLLGLTWSILYVPFGGGTTLLLDQVQSTILTSLFTVALINALNFVDGLDGLSAGVGMIAGAAILLFSLTILFDQNGAVSAYPPAIIAAALVGICAGVLPHNFEPSRIFMGDSGSMLIGLLLAAASTSASGKINMSLYGAADFIALISPIIVVLAAVAIPLLDLVMAVVRRVGRGASPFSPDKMHLHHRLLSIGHTHRRVVLVLYTWASAVAFGAVSFSVVPPLFATGSSICGILIAVAVTAVPVMKSRRAAKLD</sequence>
<evidence type="ECO:0000313" key="9">
    <source>
        <dbReference type="EMBL" id="OKX81234.1"/>
    </source>
</evidence>
<gene>
    <name evidence="9" type="ORF">AUP69_07915</name>
</gene>
<evidence type="ECO:0000256" key="6">
    <source>
        <dbReference type="ARBA" id="ARBA00023136"/>
    </source>
</evidence>
<dbReference type="PANTHER" id="PTHR22926">
    <property type="entry name" value="PHOSPHO-N-ACETYLMURAMOYL-PENTAPEPTIDE-TRANSFERASE"/>
    <property type="match status" value="1"/>
</dbReference>
<accession>A0AB36IAE4</accession>
<comment type="caution">
    <text evidence="9">The sequence shown here is derived from an EMBL/GenBank/DDBJ whole genome shotgun (WGS) entry which is preliminary data.</text>
</comment>
<protein>
    <submittedName>
        <fullName evidence="9">Undecaprenyl-phosphate alpha-N-acetylglucosaminyl 1-phosphate transferase</fullName>
    </submittedName>
</protein>
<feature type="binding site" evidence="7">
    <location>
        <position position="239"/>
    </location>
    <ligand>
        <name>Mg(2+)</name>
        <dbReference type="ChEBI" id="CHEBI:18420"/>
    </ligand>
</feature>
<dbReference type="GO" id="GO:0044038">
    <property type="term" value="P:cell wall macromolecule biosynthetic process"/>
    <property type="evidence" value="ECO:0007669"/>
    <property type="project" value="TreeGrafter"/>
</dbReference>
<keyword evidence="3 9" id="KW-0808">Transferase</keyword>
<evidence type="ECO:0000313" key="10">
    <source>
        <dbReference type="Proteomes" id="UP000186091"/>
    </source>
</evidence>
<comment type="cofactor">
    <cofactor evidence="7">
        <name>Mg(2+)</name>
        <dbReference type="ChEBI" id="CHEBI:18420"/>
    </cofactor>
</comment>
<keyword evidence="5 8" id="KW-1133">Transmembrane helix</keyword>
<feature type="transmembrane region" description="Helical" evidence="8">
    <location>
        <begin position="327"/>
        <end position="345"/>
    </location>
</feature>